<evidence type="ECO:0000313" key="2">
    <source>
        <dbReference type="EMBL" id="MBC3831211.1"/>
    </source>
</evidence>
<evidence type="ECO:0000313" key="3">
    <source>
        <dbReference type="Proteomes" id="UP000643610"/>
    </source>
</evidence>
<protein>
    <submittedName>
        <fullName evidence="2">DUF4386 domain-containing protein</fullName>
    </submittedName>
</protein>
<feature type="transmembrane region" description="Helical" evidence="1">
    <location>
        <begin position="163"/>
        <end position="183"/>
    </location>
</feature>
<comment type="caution">
    <text evidence="2">The sequence shown here is derived from an EMBL/GenBank/DDBJ whole genome shotgun (WGS) entry which is preliminary data.</text>
</comment>
<keyword evidence="1" id="KW-1133">Transmembrane helix</keyword>
<keyword evidence="1" id="KW-0472">Membrane</keyword>
<feature type="transmembrane region" description="Helical" evidence="1">
    <location>
        <begin position="84"/>
        <end position="104"/>
    </location>
</feature>
<feature type="transmembrane region" description="Helical" evidence="1">
    <location>
        <begin position="195"/>
        <end position="213"/>
    </location>
</feature>
<feature type="transmembrane region" description="Helical" evidence="1">
    <location>
        <begin position="138"/>
        <end position="158"/>
    </location>
</feature>
<keyword evidence="1" id="KW-0812">Transmembrane</keyword>
<feature type="transmembrane region" description="Helical" evidence="1">
    <location>
        <begin position="49"/>
        <end position="72"/>
    </location>
</feature>
<accession>A0ABR6XP78</accession>
<gene>
    <name evidence="2" type="ORF">H8K33_06810</name>
</gene>
<name>A0ABR6XP78_9BURK</name>
<evidence type="ECO:0000256" key="1">
    <source>
        <dbReference type="SAM" id="Phobius"/>
    </source>
</evidence>
<keyword evidence="3" id="KW-1185">Reference proteome</keyword>
<dbReference type="Proteomes" id="UP000643610">
    <property type="component" value="Unassembled WGS sequence"/>
</dbReference>
<dbReference type="InterPro" id="IPR025495">
    <property type="entry name" value="DUF4386"/>
</dbReference>
<reference evidence="2 3" key="1">
    <citation type="submission" date="2020-08" db="EMBL/GenBank/DDBJ databases">
        <title>Novel species isolated from subtropical streams in China.</title>
        <authorList>
            <person name="Lu H."/>
        </authorList>
    </citation>
    <scope>NUCLEOTIDE SEQUENCE [LARGE SCALE GENOMIC DNA]</scope>
    <source>
        <strain evidence="2 3">KCTC 52442</strain>
    </source>
</reference>
<organism evidence="2 3">
    <name type="scientific">Undibacterium amnicola</name>
    <dbReference type="NCBI Taxonomy" id="1834038"/>
    <lineage>
        <taxon>Bacteria</taxon>
        <taxon>Pseudomonadati</taxon>
        <taxon>Pseudomonadota</taxon>
        <taxon>Betaproteobacteria</taxon>
        <taxon>Burkholderiales</taxon>
        <taxon>Oxalobacteraceae</taxon>
        <taxon>Undibacterium</taxon>
    </lineage>
</organism>
<feature type="transmembrane region" description="Helical" evidence="1">
    <location>
        <begin position="12"/>
        <end position="29"/>
    </location>
</feature>
<proteinExistence type="predicted"/>
<sequence>MNDLQKTGRIVGLLLLIAMIIGMYSNFALNDPIFGGAGYLVNGLQHRTLFGLNVVADFINSSIGITVAVLVYSKTWRNYPKLSMTYLSVVIVSVAVGLSEQAHFMSLLSLSEQFAKHPALDPQLFDVMKAMISADRNWYHFIGKISGGASLFLLYVLLYRTQFIFRLISLFGMFAAAMQMSGISVEFFSHDLNKMMLYPMGIAHLILIICLLIKGFSEKTPDKHLT</sequence>
<dbReference type="Pfam" id="PF14329">
    <property type="entry name" value="DUF4386"/>
    <property type="match status" value="1"/>
</dbReference>
<dbReference type="EMBL" id="JACOFU010000002">
    <property type="protein sequence ID" value="MBC3831211.1"/>
    <property type="molecule type" value="Genomic_DNA"/>
</dbReference>
<dbReference type="RefSeq" id="WP_186890228.1">
    <property type="nucleotide sequence ID" value="NZ_JACOFU010000002.1"/>
</dbReference>